<gene>
    <name evidence="2" type="ORF">PGLA2088_LOCUS40554</name>
</gene>
<keyword evidence="1" id="KW-0812">Transmembrane</keyword>
<reference evidence="2" key="1">
    <citation type="submission" date="2021-02" db="EMBL/GenBank/DDBJ databases">
        <authorList>
            <person name="Dougan E. K."/>
            <person name="Rhodes N."/>
            <person name="Thang M."/>
            <person name="Chan C."/>
        </authorList>
    </citation>
    <scope>NUCLEOTIDE SEQUENCE</scope>
</reference>
<proteinExistence type="predicted"/>
<sequence length="76" mass="8581">ESWRRFLGLASRALLITAQRFLDVWSVVQELWQPSGAKWGPWLLLGGLLATTALMAVTMQRHWSASRRGRPHGALI</sequence>
<comment type="caution">
    <text evidence="2">The sequence shown here is derived from an EMBL/GenBank/DDBJ whole genome shotgun (WGS) entry which is preliminary data.</text>
</comment>
<feature type="transmembrane region" description="Helical" evidence="1">
    <location>
        <begin position="39"/>
        <end position="58"/>
    </location>
</feature>
<accession>A0A813L4L5</accession>
<keyword evidence="1" id="KW-1133">Transmembrane helix</keyword>
<protein>
    <submittedName>
        <fullName evidence="2">Uncharacterized protein</fullName>
    </submittedName>
</protein>
<dbReference type="Proteomes" id="UP000626109">
    <property type="component" value="Unassembled WGS sequence"/>
</dbReference>
<evidence type="ECO:0000256" key="1">
    <source>
        <dbReference type="SAM" id="Phobius"/>
    </source>
</evidence>
<dbReference type="EMBL" id="CAJNNW010033504">
    <property type="protein sequence ID" value="CAE8719270.1"/>
    <property type="molecule type" value="Genomic_DNA"/>
</dbReference>
<organism evidence="2 3">
    <name type="scientific">Polarella glacialis</name>
    <name type="common">Dinoflagellate</name>
    <dbReference type="NCBI Taxonomy" id="89957"/>
    <lineage>
        <taxon>Eukaryota</taxon>
        <taxon>Sar</taxon>
        <taxon>Alveolata</taxon>
        <taxon>Dinophyceae</taxon>
        <taxon>Suessiales</taxon>
        <taxon>Suessiaceae</taxon>
        <taxon>Polarella</taxon>
    </lineage>
</organism>
<name>A0A813L4L5_POLGL</name>
<feature type="non-terminal residue" evidence="2">
    <location>
        <position position="1"/>
    </location>
</feature>
<feature type="non-terminal residue" evidence="2">
    <location>
        <position position="76"/>
    </location>
</feature>
<evidence type="ECO:0000313" key="3">
    <source>
        <dbReference type="Proteomes" id="UP000626109"/>
    </source>
</evidence>
<evidence type="ECO:0000313" key="2">
    <source>
        <dbReference type="EMBL" id="CAE8719270.1"/>
    </source>
</evidence>
<keyword evidence="1" id="KW-0472">Membrane</keyword>
<dbReference type="AlphaFoldDB" id="A0A813L4L5"/>